<protein>
    <submittedName>
        <fullName evidence="3">CPBP family intramembrane metalloprotease</fullName>
    </submittedName>
</protein>
<keyword evidence="3" id="KW-0645">Protease</keyword>
<dbReference type="Proteomes" id="UP000217473">
    <property type="component" value="Unassembled WGS sequence"/>
</dbReference>
<evidence type="ECO:0000313" key="6">
    <source>
        <dbReference type="Proteomes" id="UP000266198"/>
    </source>
</evidence>
<dbReference type="Pfam" id="PF02517">
    <property type="entry name" value="Rce1-like"/>
    <property type="match status" value="1"/>
</dbReference>
<keyword evidence="1" id="KW-0472">Membrane</keyword>
<dbReference type="GO" id="GO:0008237">
    <property type="term" value="F:metallopeptidase activity"/>
    <property type="evidence" value="ECO:0007669"/>
    <property type="project" value="UniProtKB-KW"/>
</dbReference>
<dbReference type="EMBL" id="MWUR01000017">
    <property type="protein sequence ID" value="PCF48244.1"/>
    <property type="molecule type" value="Genomic_DNA"/>
</dbReference>
<dbReference type="Proteomes" id="UP000266198">
    <property type="component" value="Unassembled WGS sequence"/>
</dbReference>
<dbReference type="EMBL" id="NIPK01000021">
    <property type="protein sequence ID" value="RIZ51653.1"/>
    <property type="molecule type" value="Genomic_DNA"/>
</dbReference>
<reference evidence="3 5" key="1">
    <citation type="journal article" date="2017" name="PLoS ONE">
        <title>Development of a real-time PCR for detection of Staphylococcus pseudintermedius using a novel automated comparison of whole-genome sequences.</title>
        <authorList>
            <person name="Verstappen K.M."/>
            <person name="Huijbregts L."/>
            <person name="Spaninks M."/>
            <person name="Wagenaar J.A."/>
            <person name="Fluit A.C."/>
            <person name="Duim B."/>
        </authorList>
    </citation>
    <scope>NUCLEOTIDE SEQUENCE [LARGE SCALE GENOMIC DNA]</scope>
    <source>
        <strain evidence="3 5">15S02591-1</strain>
    </source>
</reference>
<keyword evidence="1" id="KW-1133">Transmembrane helix</keyword>
<evidence type="ECO:0000256" key="1">
    <source>
        <dbReference type="SAM" id="Phobius"/>
    </source>
</evidence>
<sequence length="274" mass="31132">MSLRSTFKTLITCLIALIVMTLINALSPLIGLFNFIGMGDVGYVAFHVLILVLTSIIFILWIKKGFKADLNDYRITAPYLKVEWFLISLVGIGLMYLLFNILTNGKWEFNNGNLFLLTIVILITSLTTAISEELFFRGFLMGYIEKKTNINFSLIITSFLFGAVHLMNGVDNLKTLFLVITGIFIAGIFYGLISIYYRTIWASITVHFLFDSTQLFDITTERHSQSLIEYVYHSPYITITGGEYGSTVSIITMFSFLIMISIIIFKKRRESNSS</sequence>
<feature type="transmembrane region" description="Helical" evidence="1">
    <location>
        <begin position="114"/>
        <end position="136"/>
    </location>
</feature>
<reference evidence="4 6" key="2">
    <citation type="submission" date="2017-06" db="EMBL/GenBank/DDBJ databases">
        <title>Identification of a new gene, sdsY, involved in staphylococcal internalization in non-professional phagocytic cells (NPPCs).</title>
        <authorList>
            <person name="Maali Y."/>
            <person name="Martins-Simoes P."/>
            <person name="Trouillet-Assant S."/>
            <person name="Laurent F."/>
            <person name="Diot A."/>
            <person name="Verhoeven P."/>
            <person name="Bouvard D."/>
            <person name="Vandenesch F."/>
            <person name="Bes M."/>
        </authorList>
    </citation>
    <scope>NUCLEOTIDE SEQUENCE [LARGE SCALE GENOMIC DNA]</scope>
    <source>
        <strain evidence="4 6">Heidy</strain>
    </source>
</reference>
<dbReference type="InterPro" id="IPR003675">
    <property type="entry name" value="Rce1/LyrA-like_dom"/>
</dbReference>
<keyword evidence="1" id="KW-0812">Transmembrane</keyword>
<evidence type="ECO:0000259" key="2">
    <source>
        <dbReference type="Pfam" id="PF02517"/>
    </source>
</evidence>
<comment type="caution">
    <text evidence="3">The sequence shown here is derived from an EMBL/GenBank/DDBJ whole genome shotgun (WGS) entry which is preliminary data.</text>
</comment>
<name>A0AAX0QRI5_9STAP</name>
<dbReference type="GO" id="GO:0004175">
    <property type="term" value="F:endopeptidase activity"/>
    <property type="evidence" value="ECO:0007669"/>
    <property type="project" value="UniProtKB-ARBA"/>
</dbReference>
<keyword evidence="3" id="KW-0482">Metalloprotease</keyword>
<dbReference type="GO" id="GO:0080120">
    <property type="term" value="P:CAAX-box protein maturation"/>
    <property type="evidence" value="ECO:0007669"/>
    <property type="project" value="UniProtKB-ARBA"/>
</dbReference>
<organism evidence="3 5">
    <name type="scientific">Staphylococcus delphini</name>
    <dbReference type="NCBI Taxonomy" id="53344"/>
    <lineage>
        <taxon>Bacteria</taxon>
        <taxon>Bacillati</taxon>
        <taxon>Bacillota</taxon>
        <taxon>Bacilli</taxon>
        <taxon>Bacillales</taxon>
        <taxon>Staphylococcaceae</taxon>
        <taxon>Staphylococcus</taxon>
        <taxon>Staphylococcus intermedius group</taxon>
    </lineage>
</organism>
<evidence type="ECO:0000313" key="3">
    <source>
        <dbReference type="EMBL" id="PCF48244.1"/>
    </source>
</evidence>
<proteinExistence type="predicted"/>
<keyword evidence="6" id="KW-1185">Reference proteome</keyword>
<dbReference type="AlphaFoldDB" id="A0AAX0QRI5"/>
<feature type="transmembrane region" description="Helical" evidence="1">
    <location>
        <begin position="41"/>
        <end position="62"/>
    </location>
</feature>
<dbReference type="PANTHER" id="PTHR39430:SF1">
    <property type="entry name" value="PROTEASE"/>
    <property type="match status" value="1"/>
</dbReference>
<feature type="domain" description="CAAX prenyl protease 2/Lysostaphin resistance protein A-like" evidence="2">
    <location>
        <begin position="117"/>
        <end position="212"/>
    </location>
</feature>
<evidence type="ECO:0000313" key="5">
    <source>
        <dbReference type="Proteomes" id="UP000217473"/>
    </source>
</evidence>
<feature type="transmembrane region" description="Helical" evidence="1">
    <location>
        <begin position="173"/>
        <end position="193"/>
    </location>
</feature>
<accession>A0AAX0QRI5</accession>
<dbReference type="PANTHER" id="PTHR39430">
    <property type="entry name" value="MEMBRANE-ASSOCIATED PROTEASE-RELATED"/>
    <property type="match status" value="1"/>
</dbReference>
<gene>
    <name evidence="3" type="ORF">B5C07_11030</name>
    <name evidence="4" type="ORF">CDL68_09615</name>
</gene>
<evidence type="ECO:0000313" key="4">
    <source>
        <dbReference type="EMBL" id="RIZ51653.1"/>
    </source>
</evidence>
<feature type="transmembrane region" description="Helical" evidence="1">
    <location>
        <begin position="148"/>
        <end position="167"/>
    </location>
</feature>
<dbReference type="RefSeq" id="WP_096598307.1">
    <property type="nucleotide sequence ID" value="NZ_LR134263.1"/>
</dbReference>
<feature type="transmembrane region" description="Helical" evidence="1">
    <location>
        <begin position="82"/>
        <end position="102"/>
    </location>
</feature>
<feature type="transmembrane region" description="Helical" evidence="1">
    <location>
        <begin position="244"/>
        <end position="265"/>
    </location>
</feature>
<keyword evidence="3" id="KW-0378">Hydrolase</keyword>